<accession>A0AAW1P0Z0</accession>
<dbReference type="GO" id="GO:0005634">
    <property type="term" value="C:nucleus"/>
    <property type="evidence" value="ECO:0007669"/>
    <property type="project" value="TreeGrafter"/>
</dbReference>
<name>A0AAW1P0Z0_9CHLO</name>
<dbReference type="GO" id="GO:0035242">
    <property type="term" value="F:protein-arginine omega-N asymmetric methyltransferase activity"/>
    <property type="evidence" value="ECO:0007669"/>
    <property type="project" value="UniProtKB-EC"/>
</dbReference>
<dbReference type="FunFam" id="3.40.50.150:FF:000016">
    <property type="entry name" value="Protein arginine N-methyltransferase 6"/>
    <property type="match status" value="1"/>
</dbReference>
<proteinExistence type="predicted"/>
<feature type="domain" description="Protein arginine N-methyltransferase" evidence="9">
    <location>
        <begin position="394"/>
        <end position="476"/>
    </location>
</feature>
<feature type="domain" description="Methyltransferase" evidence="8">
    <location>
        <begin position="264"/>
        <end position="367"/>
    </location>
</feature>
<dbReference type="PANTHER" id="PTHR11006">
    <property type="entry name" value="PROTEIN ARGININE N-METHYLTRANSFERASE"/>
    <property type="match status" value="1"/>
</dbReference>
<evidence type="ECO:0000256" key="2">
    <source>
        <dbReference type="ARBA" id="ARBA00022679"/>
    </source>
</evidence>
<evidence type="ECO:0000256" key="3">
    <source>
        <dbReference type="ARBA" id="ARBA00022691"/>
    </source>
</evidence>
<dbReference type="Gene3D" id="2.70.160.11">
    <property type="entry name" value="Hnrnp arginine n-methyltransferase1"/>
    <property type="match status" value="1"/>
</dbReference>
<dbReference type="InterPro" id="IPR025799">
    <property type="entry name" value="Arg_MeTrfase"/>
</dbReference>
<dbReference type="EMBL" id="JALJOQ010000076">
    <property type="protein sequence ID" value="KAK9801380.1"/>
    <property type="molecule type" value="Genomic_DNA"/>
</dbReference>
<evidence type="ECO:0000256" key="6">
    <source>
        <dbReference type="PROSITE-ProRule" id="PRU01015"/>
    </source>
</evidence>
<dbReference type="InterPro" id="IPR041698">
    <property type="entry name" value="Methyltransf_25"/>
</dbReference>
<dbReference type="Proteomes" id="UP001465755">
    <property type="component" value="Unassembled WGS sequence"/>
</dbReference>
<comment type="catalytic activity">
    <reaction evidence="5">
        <text>L-arginyl-[protein] + S-adenosyl-L-methionine = N(omega)-methyl-L-arginyl-[protein] + S-adenosyl-L-homocysteine + H(+)</text>
        <dbReference type="Rhea" id="RHEA:48100"/>
        <dbReference type="Rhea" id="RHEA-COMP:10532"/>
        <dbReference type="Rhea" id="RHEA-COMP:11990"/>
        <dbReference type="ChEBI" id="CHEBI:15378"/>
        <dbReference type="ChEBI" id="CHEBI:29965"/>
        <dbReference type="ChEBI" id="CHEBI:57856"/>
        <dbReference type="ChEBI" id="CHEBI:59789"/>
        <dbReference type="ChEBI" id="CHEBI:65280"/>
    </reaction>
    <physiologicalReaction direction="left-to-right" evidence="5">
        <dbReference type="Rhea" id="RHEA:48101"/>
    </physiologicalReaction>
</comment>
<keyword evidence="2 6" id="KW-0808">Transferase</keyword>
<evidence type="ECO:0000256" key="7">
    <source>
        <dbReference type="SAM" id="MobiDB-lite"/>
    </source>
</evidence>
<gene>
    <name evidence="10" type="ORF">WJX73_003246</name>
</gene>
<dbReference type="PANTHER" id="PTHR11006:SF89">
    <property type="entry name" value="PROTEIN ARGININE N-METHYLTRANSFERASE 3-RELATED"/>
    <property type="match status" value="1"/>
</dbReference>
<evidence type="ECO:0000259" key="8">
    <source>
        <dbReference type="Pfam" id="PF13649"/>
    </source>
</evidence>
<dbReference type="InterPro" id="IPR029063">
    <property type="entry name" value="SAM-dependent_MTases_sf"/>
</dbReference>
<keyword evidence="1 6" id="KW-0489">Methyltransferase</keyword>
<dbReference type="PROSITE" id="PS51678">
    <property type="entry name" value="SAM_MT_PRMT"/>
    <property type="match status" value="1"/>
</dbReference>
<evidence type="ECO:0000259" key="9">
    <source>
        <dbReference type="Pfam" id="PF22528"/>
    </source>
</evidence>
<reference evidence="10 11" key="1">
    <citation type="journal article" date="2024" name="Nat. Commun.">
        <title>Phylogenomics reveals the evolutionary origins of lichenization in chlorophyte algae.</title>
        <authorList>
            <person name="Puginier C."/>
            <person name="Libourel C."/>
            <person name="Otte J."/>
            <person name="Skaloud P."/>
            <person name="Haon M."/>
            <person name="Grisel S."/>
            <person name="Petersen M."/>
            <person name="Berrin J.G."/>
            <person name="Delaux P.M."/>
            <person name="Dal Grande F."/>
            <person name="Keller J."/>
        </authorList>
    </citation>
    <scope>NUCLEOTIDE SEQUENCE [LARGE SCALE GENOMIC DNA]</scope>
    <source>
        <strain evidence="10 11">SAG 2036</strain>
    </source>
</reference>
<organism evidence="10 11">
    <name type="scientific">Symbiochloris irregularis</name>
    <dbReference type="NCBI Taxonomy" id="706552"/>
    <lineage>
        <taxon>Eukaryota</taxon>
        <taxon>Viridiplantae</taxon>
        <taxon>Chlorophyta</taxon>
        <taxon>core chlorophytes</taxon>
        <taxon>Trebouxiophyceae</taxon>
        <taxon>Trebouxiales</taxon>
        <taxon>Trebouxiaceae</taxon>
        <taxon>Symbiochloris</taxon>
    </lineage>
</organism>
<evidence type="ECO:0000313" key="11">
    <source>
        <dbReference type="Proteomes" id="UP001465755"/>
    </source>
</evidence>
<sequence>MSEDNSDNGSSGQDSDWESWSGDEGRTSQSLFETRAFPSAEAAMDFDHSNYQFDLRQLCREDRLDQLAMIKCINYIRRSVQCGTQPSEVVATLRQGTNDILKTDDNLLPVLEEDGLLLFDFDSLEAEDGPGVSVAQSRHGEAPDELLKLQKENEALKSMLVQLRQATFPDQELAASTSDARKTSPPPSPEHNTGKLAAHSYVDQAPSRKFRPTQTAAARRIDQSYFDSYSHMGIHREMLADRSRTEGYASAITACVKANPGSVVLDVGCGTGILGMLAARAGARQVIGVEGSPAMASMAEAICHANGLSASNGGPISIVPGLVEQVAELPVQQVDVLVSEWMGYALLFESMLGSVIYARDRWLRPGGVMLPDTASLFVAGAAANKDDLAFWDTVDFDLGTMRPEDADFSVSFHLQAATEHPRQCSAVVVWFDVAFGSHKGSSWHSKLSTSPCEKQTHWAQALLTLRTPIALQKQQSAMEAGNQDVLAYDLAAE</sequence>
<dbReference type="Pfam" id="PF22528">
    <property type="entry name" value="PRMT_C"/>
    <property type="match status" value="1"/>
</dbReference>
<dbReference type="Gene3D" id="3.40.50.150">
    <property type="entry name" value="Vaccinia Virus protein VP39"/>
    <property type="match status" value="1"/>
</dbReference>
<dbReference type="SUPFAM" id="SSF53335">
    <property type="entry name" value="S-adenosyl-L-methionine-dependent methyltransferases"/>
    <property type="match status" value="1"/>
</dbReference>
<evidence type="ECO:0000313" key="10">
    <source>
        <dbReference type="EMBL" id="KAK9801380.1"/>
    </source>
</evidence>
<comment type="caution">
    <text evidence="10">The sequence shown here is derived from an EMBL/GenBank/DDBJ whole genome shotgun (WGS) entry which is preliminary data.</text>
</comment>
<evidence type="ECO:0000256" key="4">
    <source>
        <dbReference type="ARBA" id="ARBA00047384"/>
    </source>
</evidence>
<comment type="catalytic activity">
    <reaction evidence="4">
        <text>L-arginyl-[protein] + 2 S-adenosyl-L-methionine = N(omega),N(omega)-dimethyl-L-arginyl-[protein] + 2 S-adenosyl-L-homocysteine + 2 H(+)</text>
        <dbReference type="Rhea" id="RHEA:48096"/>
        <dbReference type="Rhea" id="RHEA-COMP:10532"/>
        <dbReference type="Rhea" id="RHEA-COMP:11991"/>
        <dbReference type="ChEBI" id="CHEBI:15378"/>
        <dbReference type="ChEBI" id="CHEBI:29965"/>
        <dbReference type="ChEBI" id="CHEBI:57856"/>
        <dbReference type="ChEBI" id="CHEBI:59789"/>
        <dbReference type="ChEBI" id="CHEBI:61897"/>
        <dbReference type="EC" id="2.1.1.319"/>
    </reaction>
    <physiologicalReaction direction="left-to-right" evidence="4">
        <dbReference type="Rhea" id="RHEA:48097"/>
    </physiologicalReaction>
</comment>
<dbReference type="InterPro" id="IPR055135">
    <property type="entry name" value="PRMT_dom"/>
</dbReference>
<dbReference type="GO" id="GO:0032259">
    <property type="term" value="P:methylation"/>
    <property type="evidence" value="ECO:0007669"/>
    <property type="project" value="UniProtKB-KW"/>
</dbReference>
<protein>
    <submittedName>
        <fullName evidence="10">Uncharacterized protein</fullName>
    </submittedName>
</protein>
<dbReference type="AlphaFoldDB" id="A0AAW1P0Z0"/>
<keyword evidence="11" id="KW-1185">Reference proteome</keyword>
<evidence type="ECO:0000256" key="1">
    <source>
        <dbReference type="ARBA" id="ARBA00022603"/>
    </source>
</evidence>
<dbReference type="InterPro" id="IPR036236">
    <property type="entry name" value="Znf_C2H2_sf"/>
</dbReference>
<keyword evidence="3 6" id="KW-0949">S-adenosyl-L-methionine</keyword>
<feature type="region of interest" description="Disordered" evidence="7">
    <location>
        <begin position="1"/>
        <end position="28"/>
    </location>
</feature>
<evidence type="ECO:0000256" key="5">
    <source>
        <dbReference type="ARBA" id="ARBA00049303"/>
    </source>
</evidence>
<dbReference type="SUPFAM" id="SSF57667">
    <property type="entry name" value="beta-beta-alpha zinc fingers"/>
    <property type="match status" value="1"/>
</dbReference>
<dbReference type="Pfam" id="PF13649">
    <property type="entry name" value="Methyltransf_25"/>
    <property type="match status" value="1"/>
</dbReference>
<dbReference type="GO" id="GO:0042054">
    <property type="term" value="F:histone methyltransferase activity"/>
    <property type="evidence" value="ECO:0007669"/>
    <property type="project" value="TreeGrafter"/>
</dbReference>
<feature type="region of interest" description="Disordered" evidence="7">
    <location>
        <begin position="171"/>
        <end position="195"/>
    </location>
</feature>
<dbReference type="CDD" id="cd02440">
    <property type="entry name" value="AdoMet_MTases"/>
    <property type="match status" value="1"/>
</dbReference>